<dbReference type="Pfam" id="PF11751">
    <property type="entry name" value="PorP_SprF"/>
    <property type="match status" value="1"/>
</dbReference>
<keyword evidence="3" id="KW-1185">Reference proteome</keyword>
<feature type="chain" id="PRO_5046189885" evidence="1">
    <location>
        <begin position="25"/>
        <end position="311"/>
    </location>
</feature>
<evidence type="ECO:0000256" key="1">
    <source>
        <dbReference type="SAM" id="SignalP"/>
    </source>
</evidence>
<sequence length="311" mass="34859">MKSFLHKFYLLAFFLMLTSGAAFAQQEAMYSQYMFNGLILNPAYAGSQGGLSAAALYRNQWVGVEGAPVTQTLSVHAPLQNDKVGLGLSVVNDEIGVMNTLNVNGVYAYRIRLNKGVLSMGLQAGVTKFRADYTKVKLNPQDNPDQQFNEVQNFLMFNFGNGLYYYTDRFYAGLSAPNLFRTRLSSDVDDEDAYPKHGRHYFLSSGYVFDLSDNVKLKPSTIIKVAEGAPVQFDINTNVWLHNFIGLGASYRSSNALVGLVELQVSKQFRVGYAYDHPISSLSRYTANTHEVMLRFDMFSGNQHYVSPRLF</sequence>
<dbReference type="NCBIfam" id="TIGR03519">
    <property type="entry name" value="T9SS_PorP_fam"/>
    <property type="match status" value="1"/>
</dbReference>
<dbReference type="RefSeq" id="WP_219878043.1">
    <property type="nucleotide sequence ID" value="NZ_JAHYXK010000011.1"/>
</dbReference>
<feature type="signal peptide" evidence="1">
    <location>
        <begin position="1"/>
        <end position="24"/>
    </location>
</feature>
<accession>A0ABS7CWC1</accession>
<organism evidence="2 3">
    <name type="scientific">Pontibacter aydingkolensis</name>
    <dbReference type="NCBI Taxonomy" id="1911536"/>
    <lineage>
        <taxon>Bacteria</taxon>
        <taxon>Pseudomonadati</taxon>
        <taxon>Bacteroidota</taxon>
        <taxon>Cytophagia</taxon>
        <taxon>Cytophagales</taxon>
        <taxon>Hymenobacteraceae</taxon>
        <taxon>Pontibacter</taxon>
    </lineage>
</organism>
<dbReference type="InterPro" id="IPR019861">
    <property type="entry name" value="PorP/SprF_Bacteroidetes"/>
</dbReference>
<dbReference type="Proteomes" id="UP000813018">
    <property type="component" value="Unassembled WGS sequence"/>
</dbReference>
<evidence type="ECO:0000313" key="3">
    <source>
        <dbReference type="Proteomes" id="UP000813018"/>
    </source>
</evidence>
<reference evidence="2 3" key="1">
    <citation type="journal article" date="2016" name="Int. J. Syst. Evol. Microbiol.">
        <title>Pontibacter aydingkolensis sp. nov., isolated from soil of a salt lake.</title>
        <authorList>
            <person name="Osman G."/>
            <person name="Zhang T."/>
            <person name="Lou K."/>
            <person name="Gao Y."/>
            <person name="Chang W."/>
            <person name="Lin Q."/>
            <person name="Yang H.M."/>
            <person name="Huo X.D."/>
            <person name="Wang N."/>
        </authorList>
    </citation>
    <scope>NUCLEOTIDE SEQUENCE [LARGE SCALE GENOMIC DNA]</scope>
    <source>
        <strain evidence="2 3">KACC 19255</strain>
    </source>
</reference>
<name>A0ABS7CWC1_9BACT</name>
<proteinExistence type="predicted"/>
<evidence type="ECO:0000313" key="2">
    <source>
        <dbReference type="EMBL" id="MBW7468168.1"/>
    </source>
</evidence>
<protein>
    <submittedName>
        <fullName evidence="2">Type IX secretion system membrane protein PorP/SprF</fullName>
    </submittedName>
</protein>
<keyword evidence="1" id="KW-0732">Signal</keyword>
<comment type="caution">
    <text evidence="2">The sequence shown here is derived from an EMBL/GenBank/DDBJ whole genome shotgun (WGS) entry which is preliminary data.</text>
</comment>
<gene>
    <name evidence="2" type="ORF">K0O23_13920</name>
</gene>
<dbReference type="EMBL" id="JAHYXK010000011">
    <property type="protein sequence ID" value="MBW7468168.1"/>
    <property type="molecule type" value="Genomic_DNA"/>
</dbReference>